<feature type="transmembrane region" description="Helical" evidence="1">
    <location>
        <begin position="15"/>
        <end position="35"/>
    </location>
</feature>
<keyword evidence="1" id="KW-1133">Transmembrane helix</keyword>
<organism evidence="2 3">
    <name type="scientific">Candidatus Thalassospirochaeta sargassi</name>
    <dbReference type="NCBI Taxonomy" id="3119039"/>
    <lineage>
        <taxon>Bacteria</taxon>
        <taxon>Pseudomonadati</taxon>
        <taxon>Spirochaetota</taxon>
        <taxon>Spirochaetia</taxon>
        <taxon>Spirochaetales</taxon>
        <taxon>Spirochaetaceae</taxon>
        <taxon>Candidatus Thalassospirochaeta</taxon>
    </lineage>
</organism>
<comment type="caution">
    <text evidence="2">The sequence shown here is derived from an EMBL/GenBank/DDBJ whole genome shotgun (WGS) entry which is preliminary data.</text>
</comment>
<proteinExistence type="predicted"/>
<dbReference type="AlphaFoldDB" id="A0AAJ1IAT3"/>
<evidence type="ECO:0008006" key="4">
    <source>
        <dbReference type="Google" id="ProtNLM"/>
    </source>
</evidence>
<dbReference type="Proteomes" id="UP001221217">
    <property type="component" value="Unassembled WGS sequence"/>
</dbReference>
<name>A0AAJ1IAT3_9SPIO</name>
<keyword evidence="1" id="KW-0472">Membrane</keyword>
<evidence type="ECO:0000313" key="3">
    <source>
        <dbReference type="Proteomes" id="UP001221217"/>
    </source>
</evidence>
<sequence>MKKRSKIGKRIKRSIILLLILAAVGAVFYFGYYQFQLPADTYGVIFTKYTGNGWDHDVVKPGEFRFEWQGLIPMNLSMEKFLLFPKSERVSLEGELPSAELYGMYLEGNPSFEYSYSFDIVYTVKAETLNKLASDEFLREINFESWIDEIETGLASDASGFIRTMAEDYDYMNRISYNYSLMEDDLKNKLGEAYPYLDFVSFVPVNINFPDLALYAEGRRQYFEMEKFHSDIEKMSLEKTTSRLVEESAKLEILEKYGALFSKYPALIDYYAIFPDDAKGLLPAIDLSSPASDDSEAELQQLMRGSN</sequence>
<dbReference type="EMBL" id="JAQQAL010000010">
    <property type="protein sequence ID" value="MDC7225847.1"/>
    <property type="molecule type" value="Genomic_DNA"/>
</dbReference>
<evidence type="ECO:0000256" key="1">
    <source>
        <dbReference type="SAM" id="Phobius"/>
    </source>
</evidence>
<reference evidence="2 3" key="1">
    <citation type="submission" date="2022-12" db="EMBL/GenBank/DDBJ databases">
        <title>Metagenome assembled genome from gulf of manar.</title>
        <authorList>
            <person name="Kohli P."/>
            <person name="Pk S."/>
            <person name="Venkata Ramana C."/>
            <person name="Sasikala C."/>
        </authorList>
    </citation>
    <scope>NUCLEOTIDE SEQUENCE [LARGE SCALE GENOMIC DNA]</scope>
    <source>
        <strain evidence="2">JB008</strain>
    </source>
</reference>
<evidence type="ECO:0000313" key="2">
    <source>
        <dbReference type="EMBL" id="MDC7225847.1"/>
    </source>
</evidence>
<accession>A0AAJ1IAT3</accession>
<keyword evidence="1" id="KW-0812">Transmembrane</keyword>
<gene>
    <name evidence="2" type="ORF">PQJ61_03670</name>
</gene>
<protein>
    <recommendedName>
        <fullName evidence="4">Band 7 domain-containing protein</fullName>
    </recommendedName>
</protein>